<reference evidence="10" key="2">
    <citation type="submission" date="2022-10" db="EMBL/GenBank/DDBJ databases">
        <authorList>
            <consortium name="ENA_rothamsted_submissions"/>
            <consortium name="culmorum"/>
            <person name="King R."/>
        </authorList>
    </citation>
    <scope>NUCLEOTIDE SEQUENCE</scope>
</reference>
<evidence type="ECO:0000256" key="9">
    <source>
        <dbReference type="SAM" id="Phobius"/>
    </source>
</evidence>
<feature type="transmembrane region" description="Helical" evidence="9">
    <location>
        <begin position="141"/>
        <end position="163"/>
    </location>
</feature>
<evidence type="ECO:0000256" key="4">
    <source>
        <dbReference type="ARBA" id="ARBA00022725"/>
    </source>
</evidence>
<dbReference type="GO" id="GO:0005549">
    <property type="term" value="F:odorant binding"/>
    <property type="evidence" value="ECO:0007669"/>
    <property type="project" value="InterPro"/>
</dbReference>
<evidence type="ECO:0000313" key="11">
    <source>
        <dbReference type="Proteomes" id="UP001154329"/>
    </source>
</evidence>
<feature type="transmembrane region" description="Helical" evidence="9">
    <location>
        <begin position="286"/>
        <end position="313"/>
    </location>
</feature>
<dbReference type="EMBL" id="OU899034">
    <property type="protein sequence ID" value="CAH1716757.1"/>
    <property type="molecule type" value="Genomic_DNA"/>
</dbReference>
<feature type="transmembrane region" description="Helical" evidence="9">
    <location>
        <begin position="44"/>
        <end position="66"/>
    </location>
</feature>
<keyword evidence="5 9" id="KW-1133">Transmembrane helix</keyword>
<dbReference type="GO" id="GO:0007165">
    <property type="term" value="P:signal transduction"/>
    <property type="evidence" value="ECO:0007669"/>
    <property type="project" value="UniProtKB-KW"/>
</dbReference>
<dbReference type="GO" id="GO:0004984">
    <property type="term" value="F:olfactory receptor activity"/>
    <property type="evidence" value="ECO:0007669"/>
    <property type="project" value="InterPro"/>
</dbReference>
<dbReference type="Proteomes" id="UP001154329">
    <property type="component" value="Chromosome 1"/>
</dbReference>
<evidence type="ECO:0000256" key="3">
    <source>
        <dbReference type="ARBA" id="ARBA00022692"/>
    </source>
</evidence>
<keyword evidence="4" id="KW-0552">Olfaction</keyword>
<evidence type="ECO:0000256" key="6">
    <source>
        <dbReference type="ARBA" id="ARBA00023136"/>
    </source>
</evidence>
<evidence type="ECO:0000256" key="8">
    <source>
        <dbReference type="ARBA" id="ARBA00023224"/>
    </source>
</evidence>
<keyword evidence="8" id="KW-0807">Transducer</keyword>
<keyword evidence="6 9" id="KW-0472">Membrane</keyword>
<keyword evidence="7" id="KW-0675">Receptor</keyword>
<dbReference type="InterPro" id="IPR004117">
    <property type="entry name" value="7tm6_olfct_rcpt"/>
</dbReference>
<keyword evidence="11" id="KW-1185">Reference proteome</keyword>
<name>A0A9P0ITK0_APHGO</name>
<evidence type="ECO:0000256" key="5">
    <source>
        <dbReference type="ARBA" id="ARBA00022989"/>
    </source>
</evidence>
<accession>A0A9P0ITK0</accession>
<gene>
    <name evidence="10" type="ORF">APHIGO_LOCUS3696</name>
</gene>
<feature type="transmembrane region" description="Helical" evidence="9">
    <location>
        <begin position="204"/>
        <end position="227"/>
    </location>
</feature>
<dbReference type="AlphaFoldDB" id="A0A9P0ITK0"/>
<dbReference type="Pfam" id="PF02949">
    <property type="entry name" value="7tm_6"/>
    <property type="match status" value="1"/>
</dbReference>
<keyword evidence="3 9" id="KW-0812">Transmembrane</keyword>
<feature type="transmembrane region" description="Helical" evidence="9">
    <location>
        <begin position="78"/>
        <end position="99"/>
    </location>
</feature>
<proteinExistence type="predicted"/>
<organism evidence="10 11">
    <name type="scientific">Aphis gossypii</name>
    <name type="common">Cotton aphid</name>
    <dbReference type="NCBI Taxonomy" id="80765"/>
    <lineage>
        <taxon>Eukaryota</taxon>
        <taxon>Metazoa</taxon>
        <taxon>Ecdysozoa</taxon>
        <taxon>Arthropoda</taxon>
        <taxon>Hexapoda</taxon>
        <taxon>Insecta</taxon>
        <taxon>Pterygota</taxon>
        <taxon>Neoptera</taxon>
        <taxon>Paraneoptera</taxon>
        <taxon>Hemiptera</taxon>
        <taxon>Sternorrhyncha</taxon>
        <taxon>Aphidomorpha</taxon>
        <taxon>Aphidoidea</taxon>
        <taxon>Aphididae</taxon>
        <taxon>Aphidini</taxon>
        <taxon>Aphis</taxon>
        <taxon>Aphis</taxon>
    </lineage>
</organism>
<evidence type="ECO:0008006" key="12">
    <source>
        <dbReference type="Google" id="ProtNLM"/>
    </source>
</evidence>
<comment type="subcellular location">
    <subcellularLocation>
        <location evidence="1">Membrane</location>
        <topology evidence="1">Multi-pass membrane protein</topology>
    </subcellularLocation>
</comment>
<evidence type="ECO:0000256" key="1">
    <source>
        <dbReference type="ARBA" id="ARBA00004141"/>
    </source>
</evidence>
<evidence type="ECO:0000256" key="7">
    <source>
        <dbReference type="ARBA" id="ARBA00023170"/>
    </source>
</evidence>
<protein>
    <recommendedName>
        <fullName evidence="12">Odorant receptor</fullName>
    </recommendedName>
</protein>
<dbReference type="GO" id="GO:0016020">
    <property type="term" value="C:membrane"/>
    <property type="evidence" value="ECO:0007669"/>
    <property type="project" value="UniProtKB-SubCell"/>
</dbReference>
<sequence length="319" mass="37663">MTFDKSILESNEVSINLKLFKFIRFFHLFDPNIKKICNLNVYHLAWYIINCVIGCIVIYGLLGYFTEKEDILNIVNQIQLMFCGLLYYSSLLKIIIFLYKANSIWDLLRVSHMNFLTSSQCKTHIGILHTHRNQSIKITNFISGFGIVIALEWIMFPLLLQLLQKEDVNKLNQRFENIFNFPFPVTINYYNNNYVIFYIMESFIAMYMLYIYVVVDVFFISVCYVMIAHYEMIKRAYENVNTELVSENNNKNKNYCNDCIYDLVSIMKDQQKHFAKLKLFYSTYKFIILSTVTINSGSIIILTYASVVVIQIYRSNDNV</sequence>
<reference evidence="10" key="1">
    <citation type="submission" date="2022-02" db="EMBL/GenBank/DDBJ databases">
        <authorList>
            <person name="King R."/>
        </authorList>
    </citation>
    <scope>NUCLEOTIDE SEQUENCE</scope>
</reference>
<keyword evidence="2" id="KW-0716">Sensory transduction</keyword>
<evidence type="ECO:0000313" key="10">
    <source>
        <dbReference type="EMBL" id="CAH1716757.1"/>
    </source>
</evidence>
<evidence type="ECO:0000256" key="2">
    <source>
        <dbReference type="ARBA" id="ARBA00022606"/>
    </source>
</evidence>